<sequence>MAYDSFIINSAYKQRSFTMAGFDTLSSLNTMLSNVRLERRKHTELLLNTTTTMPVALNGMANKEYVLDDKAYIFDIETLPSIKVGNEQIPDIMWQYTARREGETYNMFSGIDEKAETAYRNLFLKPDFKYEELSRSEKVVADTLARIGKNYREGSGGIPEALSPLGYKDYADMKKYQELIENGINALSKEGDATHLIAKEIVDHIHKDTTLVTYNGKAFDVNMTSQQIARDTGIDKKVRGLAINKLNKANHYDPYREIRTAYQLNPQAMKEAYREHILGSDIAKERLIGEFTGWSNKQTSFGLAVGLDVNAAHSAIEDTGVFENLMKNAGFRAFMAKAIEINNSPKNKVQYKVSAGATIFNTSSLWNRDRGILMFQQSEDGGYEFPQFSARANENGVFTAYNNAPIVTNSAYNVKFVGQLDRNDSSLGAFAYEHANELGLKGNDDIHYIALEEASGRGPVRYIMGSKKVLEDTLTDSFKVLSNTSANGETTYNFEQIVSAANSLGIPMGRPDDTMDKVVAASAKRQSSANAWDKIESGAFNREAYVTGPLIKNFAENERGMALNILGDALELGTDVATAASARKAGDTGGIITDDFMKRTEQLFGIAKQHYGIDPNDPKSKMFSVAGVQKIIENINNEDVLSMINMVQTEAAALPGVQNYHKTVAMNLLAKEYHKVYDELHPEYGYRASISDKMLDGISKDMHLSGGAFSFDVRQENAEKSIGSIKNTMKRLLTRPGRESVSRSDYVKGYSVLVKNIFGAKSRQAQGFESLVERQGSDMTDFAEYIFRNVQQLRIDTYRDGKKHHEMFRTSSTPSKDISLFKDDDELVNRLRAGVIKNLKALSSTPEDSVNSIYNYLMGNITRKDFDIFSNRNNYAGALYDQVSDHMKSFANQLEFLAHQNQQDILIKDGRLMMGKGNTFRDITGNIPLLKRLDSVPVLAFGNTNIAINPTLNVVEGAKPNEKFVQIGIKGLSTYDHLENSVKYTLENNKSLGQMSPIEALFETLNRLKKDLNITYSKEPIEGKTPALLQGYGGVLDSSFQLDTSGIKEDFKFLYQSGYLTDEHIKASGIAGDWEHVNFQNNESLQNEFIKKYIYKNYSGKGSVFNVKKGEAYRGIESRRALESLIFAKDSSGMTPIENALQDVNSAGKFHELQRIGKDEYKLRRIDRSGTEFAQSIELIPEVATQKNAVHNTMPIAGIKDNSSGPNINYRARNDTARSYNKSMANATMLNPEKVKGVLREADLPDNYEENHNILNYKYNETGGKYAFNGTNVVINGRLEEGQTIAGEKEKIFNTMKQKIEKTYNRKMTPEEIDHLKSMIDLNTFDSLNEGSALIRTGMMDALHTSNTSSGGTSFNLTEHSLNKEFIEENMPIYRDVDGTLRFKDSQRMISIGKNKKFNVFAESNAYGDLPKISRTEMFGKINFYSDNGTRELTKEEVQAVLDKIGTVNAGDDYEALIRTLKNNGVTVIMDYKPVGSRTTKLFAEGDKLTASGFNTRVGQYDKKLDSIFKKAGFGKAMEKQLDWEFLSNMILWHDKLADVFETKDNKPDIVKLRGELSRHYGSLEAGVKAIRKERDLMDKALGEYFGVEDWTTATGSTEAAKRKDVFRLTNRVLNDLIEGLDESNRGETLSRVAKTLKEKGTFRFIDDSNLEYNLKNGKVEFSDYLKDIGTYTNEEGKVVSKNWNHVINDIKSALREDEIKKIDKDYLNEKNKFAEKISYMQYSKDYVHQAQVATLDSVSAGHIKRLMLNTGSVEDAALLFDKNSKYYADISKRDGMVMIGDDILDAFSHTRYSRLKRKEEQKLARSNSFESGSLEDIINKEYASKNIIASEDHIKEVASYEQQLAIAKRNGASNAGSQAAAMDEFDQKLKSKDGNIQKAALSELNTKLNIADIKFDDKGNVINVGHLRGNIVSDDGKYHFNYDLHLGRTYGNEQLNAAQTSYVNQVEEMLHYINAGDYEKARLAQNKLTEAKQRVNDKTVDALKLNSDLTKSVSAITTGYRISSESMRVDDASDFIQSRKYINGMTVADLQKKNYTPAVAIVGQERLEQLGLLDSSLSEAEKATRLKQIREEGVTVMLDRQPHNYAKSMAFAKVYYDPSIADNAIRTNTAFNMLAKADHDGDKVYLTKVLENKMSNGTPITANDMLAADMQYRRDVLDVTPKNIANEAADRLKTYTPKDVEFEQGTIADNIVRNRLTTAAGELYNTTKGLERMVGDLKVNEEVTLSGGKGISKTMNARQLVADVMSGIHETFLSPKNFSQEFVSQVTALPSAVQDALQYQKGDTGASIIRRVSDTLTSNDQIWNESFKSMSKNTTLYKNMVSDIMKNEDLTSDVAESKAAEEVRQQFRNTMERMAQAAEEKGWSSGQAVRELRMFDARALKNSSNGDIQIKKIQEQQKAMQAAQEATENAPMNQVEQKVTDMQTNEAVMNKGLEERVSKLRNSAFKKLDKVKLNRSKAVLGALAVAAGSVLVAGYGSQSPVPDVDNTASQNMGQANTSARLVMPQQGQANGGYIINVATSTNQDPQAAIAALNNTPSFAGGGSATVTTRVTSQYEDMNANDIANYLDSVF</sequence>
<proteinExistence type="predicted"/>
<organism evidence="1">
    <name type="scientific">Myoviridae sp. ctJ2i1</name>
    <dbReference type="NCBI Taxonomy" id="2825079"/>
    <lineage>
        <taxon>Viruses</taxon>
        <taxon>Duplodnaviria</taxon>
        <taxon>Heunggongvirae</taxon>
        <taxon>Uroviricota</taxon>
        <taxon>Caudoviricetes</taxon>
    </lineage>
</organism>
<dbReference type="EMBL" id="BK016182">
    <property type="protein sequence ID" value="DAG00704.1"/>
    <property type="molecule type" value="Genomic_DNA"/>
</dbReference>
<evidence type="ECO:0000313" key="1">
    <source>
        <dbReference type="EMBL" id="DAG00704.1"/>
    </source>
</evidence>
<name>A0A8S5V1S8_9CAUD</name>
<protein>
    <submittedName>
        <fullName evidence="1">Uncharacterized protein</fullName>
    </submittedName>
</protein>
<reference evidence="1" key="1">
    <citation type="journal article" date="2021" name="Proc. Natl. Acad. Sci. U.S.A.">
        <title>A Catalog of Tens of Thousands of Viruses from Human Metagenomes Reveals Hidden Associations with Chronic Diseases.</title>
        <authorList>
            <person name="Tisza M.J."/>
            <person name="Buck C.B."/>
        </authorList>
    </citation>
    <scope>NUCLEOTIDE SEQUENCE</scope>
    <source>
        <strain evidence="1">CtJ2i1</strain>
    </source>
</reference>
<accession>A0A8S5V1S8</accession>